<name>A0ABQ2JV55_9SPHN</name>
<evidence type="ECO:0000313" key="2">
    <source>
        <dbReference type="Proteomes" id="UP000605099"/>
    </source>
</evidence>
<protein>
    <submittedName>
        <fullName evidence="1">Uncharacterized protein</fullName>
    </submittedName>
</protein>
<keyword evidence="2" id="KW-1185">Reference proteome</keyword>
<organism evidence="1 2">
    <name type="scientific">Novosphingobium indicum</name>
    <dbReference type="NCBI Taxonomy" id="462949"/>
    <lineage>
        <taxon>Bacteria</taxon>
        <taxon>Pseudomonadati</taxon>
        <taxon>Pseudomonadota</taxon>
        <taxon>Alphaproteobacteria</taxon>
        <taxon>Sphingomonadales</taxon>
        <taxon>Sphingomonadaceae</taxon>
        <taxon>Novosphingobium</taxon>
    </lineage>
</organism>
<dbReference type="Proteomes" id="UP000605099">
    <property type="component" value="Unassembled WGS sequence"/>
</dbReference>
<sequence>MFATLLLAATSALTAQEAQTLPVAELAQRTLGATGAIVVDADRPKWPVCVGMCPPAEPHPDGPPPLTSLTFYTRASASSEAGWLGLCRASAVDVGFDKAGIVISVTQRTTVGWLGALTREKAGSGAAGAEVIIAQRKVFDERCRAMPTTRQFVSAFGPLDGERALIAVALVHDSMVKGGPIHVTCQVDFFVRQPCGTAADLRALADDVMVSKITSIEQIDPRTGQFVTGGAADSGCYRISLAQPFGSSDQINLCLRITNTLTVTRAAFSRNRVIY</sequence>
<evidence type="ECO:0000313" key="1">
    <source>
        <dbReference type="EMBL" id="GGN55647.1"/>
    </source>
</evidence>
<proteinExistence type="predicted"/>
<accession>A0ABQ2JV55</accession>
<dbReference type="EMBL" id="BMLK01000016">
    <property type="protein sequence ID" value="GGN55647.1"/>
    <property type="molecule type" value="Genomic_DNA"/>
</dbReference>
<dbReference type="RefSeq" id="WP_188821226.1">
    <property type="nucleotide sequence ID" value="NZ_BMLK01000016.1"/>
</dbReference>
<comment type="caution">
    <text evidence="1">The sequence shown here is derived from an EMBL/GenBank/DDBJ whole genome shotgun (WGS) entry which is preliminary data.</text>
</comment>
<gene>
    <name evidence="1" type="ORF">GCM10011349_32560</name>
</gene>
<reference evidence="2" key="1">
    <citation type="journal article" date="2019" name="Int. J. Syst. Evol. Microbiol.">
        <title>The Global Catalogue of Microorganisms (GCM) 10K type strain sequencing project: providing services to taxonomists for standard genome sequencing and annotation.</title>
        <authorList>
            <consortium name="The Broad Institute Genomics Platform"/>
            <consortium name="The Broad Institute Genome Sequencing Center for Infectious Disease"/>
            <person name="Wu L."/>
            <person name="Ma J."/>
        </authorList>
    </citation>
    <scope>NUCLEOTIDE SEQUENCE [LARGE SCALE GENOMIC DNA]</scope>
    <source>
        <strain evidence="2">CGMCC 1.6784</strain>
    </source>
</reference>